<evidence type="ECO:0000313" key="1">
    <source>
        <dbReference type="EMBL" id="QIR30301.1"/>
    </source>
</evidence>
<dbReference type="GO" id="GO:0003968">
    <property type="term" value="F:RNA-directed RNA polymerase activity"/>
    <property type="evidence" value="ECO:0007669"/>
    <property type="project" value="UniProtKB-KW"/>
</dbReference>
<keyword evidence="1" id="KW-0548">Nucleotidyltransferase</keyword>
<dbReference type="EMBL" id="MN539839">
    <property type="protein sequence ID" value="QIR30301.1"/>
    <property type="molecule type" value="Genomic_RNA"/>
</dbReference>
<proteinExistence type="predicted"/>
<reference evidence="1" key="1">
    <citation type="journal article" date="2020" name="Virus Evol.">
        <title>Analysis of the virome associated to grapevine downy mildew lesions reveals new mycovirus lineages.</title>
        <authorList>
            <person name="Chiapello M."/>
            <person name="Rodriguez-Romero J."/>
            <person name="Ayllon M.A."/>
            <person name="Turina M."/>
        </authorList>
    </citation>
    <scope>NUCLEOTIDE SEQUENCE</scope>
    <source>
        <strain evidence="1">DMG-C_DN28522</strain>
    </source>
</reference>
<protein>
    <submittedName>
        <fullName evidence="1">RNA-dependent RNA polymerase</fullName>
    </submittedName>
</protein>
<sequence>MMRNTYKRLPSLVKSHPVAPSLLSSRKGAQKNRHHGGVMISNQQVWTACWSALVQSGWSSLRVSWYLHRWFMKTIPHRGAVFVADVLKALCHCVRAASLNSKYELPDSLPREISRAFVALAKRDGRDGFAFSRMSRSFPLPSPKGVDRVVRDAMEIASQRAPTLAEGNRWMDHDLYMFVRDTCAKVRDHRPRTLPSSTASCFELSAAKGGVNGYFTMRGDDYIIAVCQEYHFPGWCHDRRPRNGGDGVPNQGMLPVETILERLTKFGQGSLGNFCLSVVRSHGRADLEPRAVSRALGILLSIRDRAEAREDNLPVWTNPTTRAEVIRSPGYKYRLVGVPNALVFAEGDWIRRSAPMMPKAHWFVKEGHHPGGKMFKVAGDFLSSDLSKATDGLSHVCVATVIRALHDGGAIRPSDRMPALWGLGLVQDTIWNHKDLQWVARRGSPMGTPLSFVVLSWVSAWTVRALADGRVHGDDAVGVVTDPQFVDEYEVAVESTGASLNRLKSYMSANRFTFCETWGIRTRNPRTKKDNGFNVFVPPPCPPPGIKAPLVAESRTSSLYLKRQERVMRTLFPWIANDPRLNLPVEIGGLGYTGRGLAVSKAVRRRLAMALSKGVAEYAAASALCGKKPFREGGLFPRLLVQQPKEGKLWWKAVKAVAPIAFRGDDLLKVEVPLPELVTWQSSMSEKIYYALGGSVRTVKKSVGRPDRTRGKVFRGGKAPAIRPLSRKYGVDALVRFVNKVKNQPVKINPIIANQILGRTRLS</sequence>
<keyword evidence="1" id="KW-0808">Transferase</keyword>
<keyword evidence="1" id="KW-0696">RNA-directed RNA polymerase</keyword>
<organism evidence="1">
    <name type="scientific">Plasmopara viticola lesion associated narnavirus 22</name>
    <dbReference type="NCBI Taxonomy" id="2719506"/>
    <lineage>
        <taxon>Viruses</taxon>
        <taxon>Riboviria</taxon>
        <taxon>Orthornavirae</taxon>
        <taxon>Lenarviricota</taxon>
        <taxon>Amabiliviricetes</taxon>
        <taxon>Wolframvirales</taxon>
        <taxon>Narnaviridae</taxon>
        <taxon>Narnavirus</taxon>
    </lineage>
</organism>
<name>A0A6G9RU77_9VIRU</name>
<accession>A0A6G9RU77</accession>